<dbReference type="Gene3D" id="1.50.10.140">
    <property type="match status" value="1"/>
</dbReference>
<evidence type="ECO:0000259" key="2">
    <source>
        <dbReference type="Pfam" id="PF10091"/>
    </source>
</evidence>
<feature type="domain" description="Glycoamylase-like" evidence="2">
    <location>
        <begin position="43"/>
        <end position="198"/>
    </location>
</feature>
<dbReference type="OrthoDB" id="5937621at2"/>
<feature type="compositionally biased region" description="Basic and acidic residues" evidence="1">
    <location>
        <begin position="1"/>
        <end position="19"/>
    </location>
</feature>
<organism evidence="3 4">
    <name type="scientific">Sphingomonas panacisoli</name>
    <dbReference type="NCBI Taxonomy" id="1813879"/>
    <lineage>
        <taxon>Bacteria</taxon>
        <taxon>Pseudomonadati</taxon>
        <taxon>Pseudomonadota</taxon>
        <taxon>Alphaproteobacteria</taxon>
        <taxon>Sphingomonadales</taxon>
        <taxon>Sphingomonadaceae</taxon>
        <taxon>Sphingomonas</taxon>
    </lineage>
</organism>
<evidence type="ECO:0000313" key="3">
    <source>
        <dbReference type="EMBL" id="QDZ06062.1"/>
    </source>
</evidence>
<feature type="region of interest" description="Disordered" evidence="1">
    <location>
        <begin position="1"/>
        <end position="24"/>
    </location>
</feature>
<name>A0A5B8LEF5_9SPHN</name>
<accession>A0A5B8LEF5</accession>
<gene>
    <name evidence="3" type="ORF">FPZ24_00055</name>
</gene>
<reference evidence="3 4" key="1">
    <citation type="submission" date="2019-07" db="EMBL/GenBank/DDBJ databases">
        <title>Full genome sequence of Sphingomonas sp. 4R-6-7(HKS19).</title>
        <authorList>
            <person name="Im W.-T."/>
        </authorList>
    </citation>
    <scope>NUCLEOTIDE SEQUENCE [LARGE SCALE GENOMIC DNA]</scope>
    <source>
        <strain evidence="3 4">HKS19</strain>
    </source>
</reference>
<proteinExistence type="predicted"/>
<evidence type="ECO:0000313" key="4">
    <source>
        <dbReference type="Proteomes" id="UP000315673"/>
    </source>
</evidence>
<evidence type="ECO:0000256" key="1">
    <source>
        <dbReference type="SAM" id="MobiDB-lite"/>
    </source>
</evidence>
<dbReference type="EMBL" id="CP042306">
    <property type="protein sequence ID" value="QDZ06062.1"/>
    <property type="molecule type" value="Genomic_DNA"/>
</dbReference>
<dbReference type="InterPro" id="IPR019282">
    <property type="entry name" value="Glycoamylase-like_cons_dom"/>
</dbReference>
<keyword evidence="4" id="KW-1185">Reference proteome</keyword>
<sequence length="209" mass="24023">MGRPVGDRDQIPPRLEPHDRRRPFHQRQQLLRLQAEVGEGNGAEAFFTQFSFLGFDPRGKRDKYANYFTNNRNIMLIQRAYALENPRKWSGYGDDAWGFSAGVNNGGGRPLQRDDNGTLEVHAALGAMPIRRRDRCALRHYYRDLGPRLWGVYGFPDSFNESQGWYEEAYMALDQAQTVAMIENYRTGLLWKLFMSNPKSSPRSTGSVL</sequence>
<dbReference type="AlphaFoldDB" id="A0A5B8LEF5"/>
<protein>
    <recommendedName>
        <fullName evidence="2">Glycoamylase-like domain-containing protein</fullName>
    </recommendedName>
</protein>
<dbReference type="RefSeq" id="WP_146569143.1">
    <property type="nucleotide sequence ID" value="NZ_CP042306.1"/>
</dbReference>
<dbReference type="KEGG" id="spai:FPZ24_00055"/>
<dbReference type="Proteomes" id="UP000315673">
    <property type="component" value="Chromosome"/>
</dbReference>
<dbReference type="Pfam" id="PF10091">
    <property type="entry name" value="Glycoamylase"/>
    <property type="match status" value="1"/>
</dbReference>